<evidence type="ECO:0000313" key="3">
    <source>
        <dbReference type="EMBL" id="KAK4138461.1"/>
    </source>
</evidence>
<accession>A0AAN6UTC8</accession>
<feature type="region of interest" description="Disordered" evidence="1">
    <location>
        <begin position="118"/>
        <end position="189"/>
    </location>
</feature>
<protein>
    <submittedName>
        <fullName evidence="3">Uncharacterized protein</fullName>
    </submittedName>
</protein>
<evidence type="ECO:0000256" key="1">
    <source>
        <dbReference type="SAM" id="MobiDB-lite"/>
    </source>
</evidence>
<evidence type="ECO:0000256" key="2">
    <source>
        <dbReference type="SAM" id="SignalP"/>
    </source>
</evidence>
<dbReference type="AlphaFoldDB" id="A0AAN6UTC8"/>
<feature type="chain" id="PRO_5042910899" evidence="2">
    <location>
        <begin position="22"/>
        <end position="189"/>
    </location>
</feature>
<comment type="caution">
    <text evidence="3">The sequence shown here is derived from an EMBL/GenBank/DDBJ whole genome shotgun (WGS) entry which is preliminary data.</text>
</comment>
<feature type="signal peptide" evidence="2">
    <location>
        <begin position="1"/>
        <end position="21"/>
    </location>
</feature>
<gene>
    <name evidence="3" type="ORF">BT67DRAFT_437795</name>
</gene>
<dbReference type="EMBL" id="MU853401">
    <property type="protein sequence ID" value="KAK4138461.1"/>
    <property type="molecule type" value="Genomic_DNA"/>
</dbReference>
<feature type="compositionally biased region" description="Basic and acidic residues" evidence="1">
    <location>
        <begin position="126"/>
        <end position="138"/>
    </location>
</feature>
<reference evidence="3" key="2">
    <citation type="submission" date="2023-05" db="EMBL/GenBank/DDBJ databases">
        <authorList>
            <consortium name="Lawrence Berkeley National Laboratory"/>
            <person name="Steindorff A."/>
            <person name="Hensen N."/>
            <person name="Bonometti L."/>
            <person name="Westerberg I."/>
            <person name="Brannstrom I.O."/>
            <person name="Guillou S."/>
            <person name="Cros-Aarteil S."/>
            <person name="Calhoun S."/>
            <person name="Haridas S."/>
            <person name="Kuo A."/>
            <person name="Mondo S."/>
            <person name="Pangilinan J."/>
            <person name="Riley R."/>
            <person name="Labutti K."/>
            <person name="Andreopoulos B."/>
            <person name="Lipzen A."/>
            <person name="Chen C."/>
            <person name="Yanf M."/>
            <person name="Daum C."/>
            <person name="Ng V."/>
            <person name="Clum A."/>
            <person name="Ohm R."/>
            <person name="Martin F."/>
            <person name="Silar P."/>
            <person name="Natvig D."/>
            <person name="Lalanne C."/>
            <person name="Gautier V."/>
            <person name="Ament-Velasquez S.L."/>
            <person name="Kruys A."/>
            <person name="Hutchinson M.I."/>
            <person name="Powell A.J."/>
            <person name="Barry K."/>
            <person name="Miller A.N."/>
            <person name="Grigoriev I.V."/>
            <person name="Debuchy R."/>
            <person name="Gladieux P."/>
            <person name="Thoren M.H."/>
            <person name="Johannesson H."/>
        </authorList>
    </citation>
    <scope>NUCLEOTIDE SEQUENCE</scope>
    <source>
        <strain evidence="3">CBS 123565</strain>
    </source>
</reference>
<sequence>MLAAYATVPLLVNFLIHLYLAARELVAGLAIPGLVEFTAWRAVPPDCPNCGTRLRPDSLPPIPWYESVSAPRVTLPRIRAPSISRPSMSTFTTNRFSAFKGARGWKVPKWMRRRSQDASLFVDNEQNEHDRYRDDPDGHSAGPSGSTTVVATGSAGPVPVVEEVVVGKKDKRKSSPGPELFGDDEASWP</sequence>
<evidence type="ECO:0000313" key="4">
    <source>
        <dbReference type="Proteomes" id="UP001304895"/>
    </source>
</evidence>
<keyword evidence="2" id="KW-0732">Signal</keyword>
<name>A0AAN6UTC8_9PEZI</name>
<dbReference type="Proteomes" id="UP001304895">
    <property type="component" value="Unassembled WGS sequence"/>
</dbReference>
<keyword evidence="4" id="KW-1185">Reference proteome</keyword>
<reference evidence="3" key="1">
    <citation type="journal article" date="2023" name="Mol. Phylogenet. Evol.">
        <title>Genome-scale phylogeny and comparative genomics of the fungal order Sordariales.</title>
        <authorList>
            <person name="Hensen N."/>
            <person name="Bonometti L."/>
            <person name="Westerberg I."/>
            <person name="Brannstrom I.O."/>
            <person name="Guillou S."/>
            <person name="Cros-Aarteil S."/>
            <person name="Calhoun S."/>
            <person name="Haridas S."/>
            <person name="Kuo A."/>
            <person name="Mondo S."/>
            <person name="Pangilinan J."/>
            <person name="Riley R."/>
            <person name="LaButti K."/>
            <person name="Andreopoulos B."/>
            <person name="Lipzen A."/>
            <person name="Chen C."/>
            <person name="Yan M."/>
            <person name="Daum C."/>
            <person name="Ng V."/>
            <person name="Clum A."/>
            <person name="Steindorff A."/>
            <person name="Ohm R.A."/>
            <person name="Martin F."/>
            <person name="Silar P."/>
            <person name="Natvig D.O."/>
            <person name="Lalanne C."/>
            <person name="Gautier V."/>
            <person name="Ament-Velasquez S.L."/>
            <person name="Kruys A."/>
            <person name="Hutchinson M.I."/>
            <person name="Powell A.J."/>
            <person name="Barry K."/>
            <person name="Miller A.N."/>
            <person name="Grigoriev I.V."/>
            <person name="Debuchy R."/>
            <person name="Gladieux P."/>
            <person name="Hiltunen Thoren M."/>
            <person name="Johannesson H."/>
        </authorList>
    </citation>
    <scope>NUCLEOTIDE SEQUENCE</scope>
    <source>
        <strain evidence="3">CBS 123565</strain>
    </source>
</reference>
<proteinExistence type="predicted"/>
<organism evidence="3 4">
    <name type="scientific">Trichocladium antarcticum</name>
    <dbReference type="NCBI Taxonomy" id="1450529"/>
    <lineage>
        <taxon>Eukaryota</taxon>
        <taxon>Fungi</taxon>
        <taxon>Dikarya</taxon>
        <taxon>Ascomycota</taxon>
        <taxon>Pezizomycotina</taxon>
        <taxon>Sordariomycetes</taxon>
        <taxon>Sordariomycetidae</taxon>
        <taxon>Sordariales</taxon>
        <taxon>Chaetomiaceae</taxon>
        <taxon>Trichocladium</taxon>
    </lineage>
</organism>